<dbReference type="InterPro" id="IPR036390">
    <property type="entry name" value="WH_DNA-bd_sf"/>
</dbReference>
<gene>
    <name evidence="6" type="ORF">APT59_19420</name>
</gene>
<evidence type="ECO:0000313" key="7">
    <source>
        <dbReference type="Proteomes" id="UP000064137"/>
    </source>
</evidence>
<dbReference type="InterPro" id="IPR005119">
    <property type="entry name" value="LysR_subst-bd"/>
</dbReference>
<dbReference type="InterPro" id="IPR036388">
    <property type="entry name" value="WH-like_DNA-bd_sf"/>
</dbReference>
<dbReference type="PANTHER" id="PTHR30419:SF8">
    <property type="entry name" value="NITROGEN ASSIMILATION TRANSCRIPTIONAL ACTIVATOR-RELATED"/>
    <property type="match status" value="1"/>
</dbReference>
<evidence type="ECO:0000256" key="1">
    <source>
        <dbReference type="ARBA" id="ARBA00009437"/>
    </source>
</evidence>
<reference evidence="6 7" key="1">
    <citation type="submission" date="2016-01" db="EMBL/GenBank/DDBJ databases">
        <title>Annotation of Pseudomonas oryzihabitans USDA-ARS-USMARC-56511.</title>
        <authorList>
            <person name="Harhay G.P."/>
            <person name="Harhay D.M."/>
            <person name="Smith T.P.L."/>
            <person name="Bono J.L."/>
            <person name="Heaton M.P."/>
            <person name="Clawson M.L."/>
            <person name="Chitko-Mckown C.G."/>
            <person name="Capik S.F."/>
            <person name="DeDonder K.D."/>
            <person name="Apley M.D."/>
            <person name="Lubbers B.V."/>
            <person name="White B.J."/>
            <person name="Larson R.L."/>
        </authorList>
    </citation>
    <scope>NUCLEOTIDE SEQUENCE [LARGE SCALE GENOMIC DNA]</scope>
    <source>
        <strain evidence="6 7">USDA-ARS-USMARC-56511</strain>
    </source>
</reference>
<dbReference type="SUPFAM" id="SSF46785">
    <property type="entry name" value="Winged helix' DNA-binding domain"/>
    <property type="match status" value="1"/>
</dbReference>
<evidence type="ECO:0000313" key="6">
    <source>
        <dbReference type="EMBL" id="ALZ86269.1"/>
    </source>
</evidence>
<feature type="domain" description="HTH lysR-type" evidence="5">
    <location>
        <begin position="4"/>
        <end position="61"/>
    </location>
</feature>
<dbReference type="Gene3D" id="3.40.190.290">
    <property type="match status" value="1"/>
</dbReference>
<dbReference type="InterPro" id="IPR050950">
    <property type="entry name" value="HTH-type_LysR_regulators"/>
</dbReference>
<evidence type="ECO:0000256" key="2">
    <source>
        <dbReference type="ARBA" id="ARBA00023015"/>
    </source>
</evidence>
<dbReference type="OrthoDB" id="8839922at2"/>
<dbReference type="PANTHER" id="PTHR30419">
    <property type="entry name" value="HTH-TYPE TRANSCRIPTIONAL REGULATOR YBHD"/>
    <property type="match status" value="1"/>
</dbReference>
<dbReference type="RefSeq" id="WP_059316367.1">
    <property type="nucleotide sequence ID" value="NZ_CP013987.1"/>
</dbReference>
<keyword evidence="4" id="KW-0804">Transcription</keyword>
<dbReference type="EMBL" id="CP013987">
    <property type="protein sequence ID" value="ALZ86269.1"/>
    <property type="molecule type" value="Genomic_DNA"/>
</dbReference>
<dbReference type="KEGG" id="por:APT59_19420"/>
<keyword evidence="3" id="KW-0238">DNA-binding</keyword>
<name>A0A0U4WVH7_9PSED</name>
<evidence type="ECO:0000256" key="4">
    <source>
        <dbReference type="ARBA" id="ARBA00023163"/>
    </source>
</evidence>
<dbReference type="Pfam" id="PF03466">
    <property type="entry name" value="LysR_substrate"/>
    <property type="match status" value="1"/>
</dbReference>
<dbReference type="GO" id="GO:0003700">
    <property type="term" value="F:DNA-binding transcription factor activity"/>
    <property type="evidence" value="ECO:0007669"/>
    <property type="project" value="InterPro"/>
</dbReference>
<evidence type="ECO:0000256" key="3">
    <source>
        <dbReference type="ARBA" id="ARBA00023125"/>
    </source>
</evidence>
<dbReference type="Pfam" id="PF00126">
    <property type="entry name" value="HTH_1"/>
    <property type="match status" value="1"/>
</dbReference>
<dbReference type="SUPFAM" id="SSF53850">
    <property type="entry name" value="Periplasmic binding protein-like II"/>
    <property type="match status" value="1"/>
</dbReference>
<dbReference type="PROSITE" id="PS50931">
    <property type="entry name" value="HTH_LYSR"/>
    <property type="match status" value="1"/>
</dbReference>
<accession>A0A0U4WVH7</accession>
<sequence length="300" mass="32842">MRGIHEQRLHYFVEAVRLGSVRAAADALDIAPSAVSRQIAQVEAELGVDLIERHRRGITPTEAGRLVLDYFRQRQTQLDGLKDAISDLQGLRTGRVVLAIGEGFIGDLSRSLGDFSARHPEIEVRVNVVGTNEVIRQVMEDEAQLGLVFNPPRDPHLRVHGSREQPLYAMVAPEHPLAATQGPVTLAALGEHRLAVPDISYGIRQMLDAVEQAAGQRLAPTLTCNTFALLKHYAQQGGVTLLPLFAATQELDSGALRALPLADPGFARAHVELVTRLGRKLSRAADELRTAMVQRMTAFR</sequence>
<proteinExistence type="inferred from homology"/>
<evidence type="ECO:0000259" key="5">
    <source>
        <dbReference type="PROSITE" id="PS50931"/>
    </source>
</evidence>
<dbReference type="FunFam" id="1.10.10.10:FF:000001">
    <property type="entry name" value="LysR family transcriptional regulator"/>
    <property type="match status" value="1"/>
</dbReference>
<dbReference type="Proteomes" id="UP000064137">
    <property type="component" value="Chromosome"/>
</dbReference>
<keyword evidence="2" id="KW-0805">Transcription regulation</keyword>
<organism evidence="6 7">
    <name type="scientific">Pseudomonas oryzihabitans</name>
    <dbReference type="NCBI Taxonomy" id="47885"/>
    <lineage>
        <taxon>Bacteria</taxon>
        <taxon>Pseudomonadati</taxon>
        <taxon>Pseudomonadota</taxon>
        <taxon>Gammaproteobacteria</taxon>
        <taxon>Pseudomonadales</taxon>
        <taxon>Pseudomonadaceae</taxon>
        <taxon>Pseudomonas</taxon>
    </lineage>
</organism>
<comment type="similarity">
    <text evidence="1">Belongs to the LysR transcriptional regulatory family.</text>
</comment>
<dbReference type="InterPro" id="IPR000847">
    <property type="entry name" value="LysR_HTH_N"/>
</dbReference>
<dbReference type="GO" id="GO:0003677">
    <property type="term" value="F:DNA binding"/>
    <property type="evidence" value="ECO:0007669"/>
    <property type="project" value="UniProtKB-KW"/>
</dbReference>
<dbReference type="Gene3D" id="1.10.10.10">
    <property type="entry name" value="Winged helix-like DNA-binding domain superfamily/Winged helix DNA-binding domain"/>
    <property type="match status" value="1"/>
</dbReference>
<dbReference type="AlphaFoldDB" id="A0A0U4WVH7"/>
<dbReference type="GO" id="GO:0005829">
    <property type="term" value="C:cytosol"/>
    <property type="evidence" value="ECO:0007669"/>
    <property type="project" value="TreeGrafter"/>
</dbReference>
<protein>
    <submittedName>
        <fullName evidence="6">LysR family transcriptional regulator</fullName>
    </submittedName>
</protein>